<organism evidence="1">
    <name type="scientific">Spodoptera frugiperda</name>
    <name type="common">Fall armyworm</name>
    <dbReference type="NCBI Taxonomy" id="7108"/>
    <lineage>
        <taxon>Eukaryota</taxon>
        <taxon>Metazoa</taxon>
        <taxon>Ecdysozoa</taxon>
        <taxon>Arthropoda</taxon>
        <taxon>Hexapoda</taxon>
        <taxon>Insecta</taxon>
        <taxon>Pterygota</taxon>
        <taxon>Neoptera</taxon>
        <taxon>Endopterygota</taxon>
        <taxon>Lepidoptera</taxon>
        <taxon>Glossata</taxon>
        <taxon>Ditrysia</taxon>
        <taxon>Noctuoidea</taxon>
        <taxon>Noctuidae</taxon>
        <taxon>Amphipyrinae</taxon>
        <taxon>Spodoptera</taxon>
    </lineage>
</organism>
<dbReference type="AlphaFoldDB" id="A0A2H1WLF5"/>
<proteinExistence type="predicted"/>
<dbReference type="EMBL" id="ODYU01009458">
    <property type="protein sequence ID" value="SOQ53913.1"/>
    <property type="molecule type" value="Genomic_DNA"/>
</dbReference>
<reference evidence="1" key="1">
    <citation type="submission" date="2016-07" db="EMBL/GenBank/DDBJ databases">
        <authorList>
            <person name="Bretaudeau A."/>
        </authorList>
    </citation>
    <scope>NUCLEOTIDE SEQUENCE</scope>
    <source>
        <strain evidence="1">Rice</strain>
        <tissue evidence="1">Whole body</tissue>
    </source>
</reference>
<name>A0A2H1WLF5_SPOFR</name>
<sequence length="59" mass="6816">MTKNYPVHTPAFGAGALVNPLESPQLLIRHLPYYAPSVENEQVKFNVSVEYFDFHLRLR</sequence>
<evidence type="ECO:0000313" key="1">
    <source>
        <dbReference type="EMBL" id="SOQ53913.1"/>
    </source>
</evidence>
<gene>
    <name evidence="1" type="ORF">SFRICE_013856</name>
</gene>
<protein>
    <submittedName>
        <fullName evidence="1">SFRICE_013856</fullName>
    </submittedName>
</protein>
<accession>A0A2H1WLF5</accession>